<evidence type="ECO:0000256" key="10">
    <source>
        <dbReference type="PIRSR" id="PIRSR000156-1"/>
    </source>
</evidence>
<comment type="caution">
    <text evidence="15">The sequence shown here is derived from an EMBL/GenBank/DDBJ whole genome shotgun (WGS) entry which is preliminary data.</text>
</comment>
<evidence type="ECO:0000259" key="14">
    <source>
        <dbReference type="Pfam" id="PF22613"/>
    </source>
</evidence>
<dbReference type="InterPro" id="IPR041621">
    <property type="entry name" value="PDH_E1_M"/>
</dbReference>
<evidence type="ECO:0000313" key="16">
    <source>
        <dbReference type="Proteomes" id="UP001162793"/>
    </source>
</evidence>
<dbReference type="GO" id="GO:0046872">
    <property type="term" value="F:metal ion binding"/>
    <property type="evidence" value="ECO:0007669"/>
    <property type="project" value="UniProtKB-KW"/>
</dbReference>
<keyword evidence="10" id="KW-0479">Metal-binding</keyword>
<evidence type="ECO:0000259" key="12">
    <source>
        <dbReference type="Pfam" id="PF00456"/>
    </source>
</evidence>
<dbReference type="InterPro" id="IPR017600">
    <property type="entry name" value="Alpha-ketoglut_DH"/>
</dbReference>
<dbReference type="InterPro" id="IPR055152">
    <property type="entry name" value="Transketolase-like_C_2"/>
</dbReference>
<dbReference type="PIRSF" id="PIRSF000156">
    <property type="entry name" value="Pyruvate_dh_E1"/>
    <property type="match status" value="1"/>
</dbReference>
<dbReference type="InterPro" id="IPR051157">
    <property type="entry name" value="PDH/Transketolase"/>
</dbReference>
<dbReference type="InterPro" id="IPR005474">
    <property type="entry name" value="Transketolase_N"/>
</dbReference>
<dbReference type="EC" id="1.2.4.1" evidence="3 9"/>
<comment type="cofactor">
    <cofactor evidence="10">
        <name>Mg(2+)</name>
        <dbReference type="ChEBI" id="CHEBI:18420"/>
    </cofactor>
</comment>
<evidence type="ECO:0000256" key="8">
    <source>
        <dbReference type="ARBA" id="ARBA00051231"/>
    </source>
</evidence>
<feature type="domain" description="Pyruvate dehydrogenase E1 component middle" evidence="13">
    <location>
        <begin position="500"/>
        <end position="711"/>
    </location>
</feature>
<dbReference type="SUPFAM" id="SSF52518">
    <property type="entry name" value="Thiamin diphosphate-binding fold (THDP-binding)"/>
    <property type="match status" value="2"/>
</dbReference>
<keyword evidence="10" id="KW-0460">Magnesium</keyword>
<dbReference type="RefSeq" id="WP_253539913.1">
    <property type="nucleotide sequence ID" value="NZ_JAMYWC010000005.1"/>
</dbReference>
<dbReference type="FunFam" id="3.40.50.970:FF:000011">
    <property type="entry name" value="Pyruvate dehydrogenase E1 component"/>
    <property type="match status" value="1"/>
</dbReference>
<keyword evidence="5 9" id="KW-0560">Oxidoreductase</keyword>
<dbReference type="Proteomes" id="UP001162793">
    <property type="component" value="Unassembled WGS sequence"/>
</dbReference>
<feature type="binding site" evidence="10">
    <location>
        <position position="272"/>
    </location>
    <ligand>
        <name>Mg(2+)</name>
        <dbReference type="ChEBI" id="CHEBI:18420"/>
    </ligand>
</feature>
<evidence type="ECO:0000256" key="11">
    <source>
        <dbReference type="SAM" id="MobiDB-lite"/>
    </source>
</evidence>
<dbReference type="Pfam" id="PF22613">
    <property type="entry name" value="Transketolase_C_1"/>
    <property type="match status" value="1"/>
</dbReference>
<dbReference type="PANTHER" id="PTHR43825">
    <property type="entry name" value="PYRUVATE DEHYDROGENASE E1 COMPONENT"/>
    <property type="match status" value="1"/>
</dbReference>
<dbReference type="InterPro" id="IPR004660">
    <property type="entry name" value="PDH_E1"/>
</dbReference>
<feature type="binding site" evidence="10">
    <location>
        <position position="274"/>
    </location>
    <ligand>
        <name>Mg(2+)</name>
        <dbReference type="ChEBI" id="CHEBI:18420"/>
    </ligand>
</feature>
<dbReference type="InterPro" id="IPR035807">
    <property type="entry name" value="PDC_E1_N"/>
</dbReference>
<feature type="binding site" evidence="10">
    <location>
        <position position="242"/>
    </location>
    <ligand>
        <name>Mg(2+)</name>
        <dbReference type="ChEBI" id="CHEBI:18420"/>
    </ligand>
</feature>
<evidence type="ECO:0000256" key="6">
    <source>
        <dbReference type="ARBA" id="ARBA00023052"/>
    </source>
</evidence>
<dbReference type="Gene3D" id="3.40.50.970">
    <property type="match status" value="2"/>
</dbReference>
<dbReference type="InterPro" id="IPR029061">
    <property type="entry name" value="THDP-binding"/>
</dbReference>
<dbReference type="NCBIfam" id="TIGR03186">
    <property type="entry name" value="AKGDH_not_PDH"/>
    <property type="match status" value="1"/>
</dbReference>
<dbReference type="Pfam" id="PF00456">
    <property type="entry name" value="Transketolase_N"/>
    <property type="match status" value="1"/>
</dbReference>
<evidence type="ECO:0000256" key="4">
    <source>
        <dbReference type="ARBA" id="ARBA00017172"/>
    </source>
</evidence>
<comment type="cofactor">
    <cofactor evidence="1 9">
        <name>thiamine diphosphate</name>
        <dbReference type="ChEBI" id="CHEBI:58937"/>
    </cofactor>
</comment>
<dbReference type="Gene3D" id="3.40.50.920">
    <property type="match status" value="1"/>
</dbReference>
<dbReference type="GO" id="GO:0004739">
    <property type="term" value="F:pyruvate dehydrogenase (acetyl-transferring) activity"/>
    <property type="evidence" value="ECO:0007669"/>
    <property type="project" value="UniProtKB-EC"/>
</dbReference>
<protein>
    <recommendedName>
        <fullName evidence="4 9">Pyruvate dehydrogenase E1 component</fullName>
        <ecNumber evidence="3 9">1.2.4.1</ecNumber>
    </recommendedName>
</protein>
<dbReference type="Pfam" id="PF17831">
    <property type="entry name" value="PDH_E1_M"/>
    <property type="match status" value="1"/>
</dbReference>
<dbReference type="PANTHER" id="PTHR43825:SF3">
    <property type="entry name" value="PYRUVATE DEHYDROGENASE E1 COMPONENT"/>
    <property type="match status" value="1"/>
</dbReference>
<evidence type="ECO:0000256" key="1">
    <source>
        <dbReference type="ARBA" id="ARBA00001964"/>
    </source>
</evidence>
<keyword evidence="7 9" id="KW-0670">Pyruvate</keyword>
<name>A0AA42BLZ6_9RALS</name>
<dbReference type="CDD" id="cd02017">
    <property type="entry name" value="TPP_E1_EcPDC_like"/>
    <property type="match status" value="1"/>
</dbReference>
<sequence length="899" mass="99254">MTDLSTGAASMRSLAHRTEDSDPGETAEWLDALDAVVQHAGTARAQFLFDRLAEHASKLGVGTALARVTPYVNTIPVEAQPPYPGDIDTEERLAAALRWNALAMVVRANQAYGELGGHIASYASAADLFEVGFNHFFRADNAGHGGDLVYFQPHSSPGVYARAYLEGFLDEAHLEHYRREITGPGLCSYPHPWLMPEFWQFPTGSMGIGPINAIYQARFMRYLHNRGLLQTSDRKVWGFFGDGEMDEPESIGALSLAARERLDNIVFVINCNLQRLDGPVRGNGRIVDELEAQFTGAGWNVIKVLWGSDWDALFARDRSGALLRAFAQTVDGQFQTFSANDGAYNRERFFGQNPELAALVSHFSNEDIDRLRRGGHDVRKLHAAYARALQHKGQPTVILAKTMKGFGMGSVGQGRMTTHQQKKLDVDQLKAFRDRFRLPLSDTDVEQLKFYKPAPNSPEMQYLHTRRAALGGYLPRRRKAATQALTVPALPSWGQFALQAEGREMSTTMAIVRMFGNLLKDGALGPRMVPVVADEARTFGMASMFRQVGIYSPLGQQYEPEDLGSMLYYREETGGQILEEGISEAGAISSWIAAATAYSTHDLPMLPFYIYYSMFGFQRIGDLIWAAADQRARGFLIGATAGKTTLGGEGLQHQDGTSHLAASTVPNCRAWDPAFAYEIAVILDEGMRAMLERQEDTFYYLTVTNENYAQPSMPGSDLRAGILKGMYPLTPRSLPTARVQLLGSGAILGEVMAAAQMLKEEWNIDAATWSVTSFSELHREAIAAERIARLGGEAAPSYVETVLRESRGPIIAATDYVRAVPELIRAHVPRRYVTLGTDGFGRSDSRRALREFFEVDRASIVIAALKALADDGELEHSVVREAIEQYGKHATAADAPWMR</sequence>
<evidence type="ECO:0000259" key="13">
    <source>
        <dbReference type="Pfam" id="PF17831"/>
    </source>
</evidence>
<gene>
    <name evidence="15" type="primary">mdeB</name>
    <name evidence="15" type="ORF">NKG59_18910</name>
</gene>
<dbReference type="AlphaFoldDB" id="A0AA42BLZ6"/>
<feature type="domain" description="Transketolase N-terminal" evidence="12">
    <location>
        <begin position="117"/>
        <end position="312"/>
    </location>
</feature>
<feature type="region of interest" description="Disordered" evidence="11">
    <location>
        <begin position="1"/>
        <end position="25"/>
    </location>
</feature>
<accession>A0AA42BLZ6</accession>
<organism evidence="15 16">
    <name type="scientific">Ralstonia chuxiongensis</name>
    <dbReference type="NCBI Taxonomy" id="2957504"/>
    <lineage>
        <taxon>Bacteria</taxon>
        <taxon>Pseudomonadati</taxon>
        <taxon>Pseudomonadota</taxon>
        <taxon>Betaproteobacteria</taxon>
        <taxon>Burkholderiales</taxon>
        <taxon>Burkholderiaceae</taxon>
        <taxon>Ralstonia</taxon>
    </lineage>
</organism>
<dbReference type="EMBL" id="JAMYWC010000005">
    <property type="protein sequence ID" value="MCP1174437.1"/>
    <property type="molecule type" value="Genomic_DNA"/>
</dbReference>
<proteinExistence type="predicted"/>
<evidence type="ECO:0000256" key="3">
    <source>
        <dbReference type="ARBA" id="ARBA00012281"/>
    </source>
</evidence>
<keyword evidence="16" id="KW-1185">Reference proteome</keyword>
<evidence type="ECO:0000256" key="2">
    <source>
        <dbReference type="ARBA" id="ARBA00003157"/>
    </source>
</evidence>
<reference evidence="16" key="1">
    <citation type="journal article" date="2023" name="Front. Microbiol.">
        <title>Ralstonia chuxiongensis sp. nov., Ralstonia mojiangensis sp. nov., and Ralstonia soli sp. nov., isolated from tobacco fields, are three novel species in the family Burkholderiaceae.</title>
        <authorList>
            <person name="Lu C.H."/>
            <person name="Zhang Y.Y."/>
            <person name="Jiang N."/>
            <person name="Chen W."/>
            <person name="Shao X."/>
            <person name="Zhao Z.M."/>
            <person name="Lu W.L."/>
            <person name="Hu X."/>
            <person name="Xi Y.X."/>
            <person name="Zou S.Y."/>
            <person name="Wei Q.J."/>
            <person name="Lin Z.L."/>
            <person name="Gong L."/>
            <person name="Gai X.T."/>
            <person name="Zhang L.Q."/>
            <person name="Li J.Y."/>
            <person name="Jin Y."/>
            <person name="Xia Z.Y."/>
        </authorList>
    </citation>
    <scope>NUCLEOTIDE SEQUENCE [LARGE SCALE GENOMIC DNA]</scope>
    <source>
        <strain evidence="16">21YRMH01-3</strain>
    </source>
</reference>
<comment type="catalytic activity">
    <reaction evidence="8 9">
        <text>N(6)-[(R)-lipoyl]-L-lysyl-[protein] + pyruvate + H(+) = N(6)-[(R)-S(8)-acetyldihydrolipoyl]-L-lysyl-[protein] + CO2</text>
        <dbReference type="Rhea" id="RHEA:19189"/>
        <dbReference type="Rhea" id="RHEA-COMP:10474"/>
        <dbReference type="Rhea" id="RHEA-COMP:10478"/>
        <dbReference type="ChEBI" id="CHEBI:15361"/>
        <dbReference type="ChEBI" id="CHEBI:15378"/>
        <dbReference type="ChEBI" id="CHEBI:16526"/>
        <dbReference type="ChEBI" id="CHEBI:83099"/>
        <dbReference type="ChEBI" id="CHEBI:83111"/>
        <dbReference type="EC" id="1.2.4.1"/>
    </reaction>
</comment>
<evidence type="ECO:0000256" key="5">
    <source>
        <dbReference type="ARBA" id="ARBA00023002"/>
    </source>
</evidence>
<evidence type="ECO:0000256" key="7">
    <source>
        <dbReference type="ARBA" id="ARBA00023317"/>
    </source>
</evidence>
<feature type="domain" description="Transketolase-like C-terminal" evidence="14">
    <location>
        <begin position="725"/>
        <end position="856"/>
    </location>
</feature>
<evidence type="ECO:0000313" key="15">
    <source>
        <dbReference type="EMBL" id="MCP1174437.1"/>
    </source>
</evidence>
<comment type="function">
    <text evidence="2 9">Component of the pyruvate dehydrogenase (PDH) complex, that catalyzes the overall conversion of pyruvate to acetyl-CoA and CO(2).</text>
</comment>
<keyword evidence="6 9" id="KW-0786">Thiamine pyrophosphate</keyword>
<dbReference type="SUPFAM" id="SSF52922">
    <property type="entry name" value="TK C-terminal domain-like"/>
    <property type="match status" value="1"/>
</dbReference>
<dbReference type="InterPro" id="IPR009014">
    <property type="entry name" value="Transketo_C/PFOR_II"/>
</dbReference>
<evidence type="ECO:0000256" key="9">
    <source>
        <dbReference type="PIRNR" id="PIRNR000156"/>
    </source>
</evidence>
<dbReference type="NCBIfam" id="TIGR00759">
    <property type="entry name" value="aceE"/>
    <property type="match status" value="1"/>
</dbReference>